<keyword evidence="3" id="KW-1185">Reference proteome</keyword>
<evidence type="ECO:0000256" key="1">
    <source>
        <dbReference type="SAM" id="Phobius"/>
    </source>
</evidence>
<name>A0A402B3P5_9CHLR</name>
<dbReference type="EMBL" id="BIFT01000001">
    <property type="protein sequence ID" value="GCE25966.1"/>
    <property type="molecule type" value="Genomic_DNA"/>
</dbReference>
<keyword evidence="1" id="KW-0812">Transmembrane</keyword>
<keyword evidence="1" id="KW-1133">Transmembrane helix</keyword>
<comment type="caution">
    <text evidence="2">The sequence shown here is derived from an EMBL/GenBank/DDBJ whole genome shotgun (WGS) entry which is preliminary data.</text>
</comment>
<organism evidence="2 3">
    <name type="scientific">Dictyobacter alpinus</name>
    <dbReference type="NCBI Taxonomy" id="2014873"/>
    <lineage>
        <taxon>Bacteria</taxon>
        <taxon>Bacillati</taxon>
        <taxon>Chloroflexota</taxon>
        <taxon>Ktedonobacteria</taxon>
        <taxon>Ktedonobacterales</taxon>
        <taxon>Dictyobacteraceae</taxon>
        <taxon>Dictyobacter</taxon>
    </lineage>
</organism>
<reference evidence="3" key="1">
    <citation type="submission" date="2018-12" db="EMBL/GenBank/DDBJ databases">
        <title>Tengunoibacter tsumagoiensis gen. nov., sp. nov., Dictyobacter kobayashii sp. nov., D. alpinus sp. nov., and D. joshuensis sp. nov. and description of Dictyobacteraceae fam. nov. within the order Ktedonobacterales isolated from Tengu-no-mugimeshi.</title>
        <authorList>
            <person name="Wang C.M."/>
            <person name="Zheng Y."/>
            <person name="Sakai Y."/>
            <person name="Toyoda A."/>
            <person name="Minakuchi Y."/>
            <person name="Abe K."/>
            <person name="Yokota A."/>
            <person name="Yabe S."/>
        </authorList>
    </citation>
    <scope>NUCLEOTIDE SEQUENCE [LARGE SCALE GENOMIC DNA]</scope>
    <source>
        <strain evidence="3">Uno16</strain>
    </source>
</reference>
<dbReference type="OrthoDB" id="157466at2"/>
<dbReference type="RefSeq" id="WP_126626487.1">
    <property type="nucleotide sequence ID" value="NZ_BIFT01000001.1"/>
</dbReference>
<sequence length="247" mass="27934">MHQSFLPRYKVVSRGIREPRMLRAYKEPYQLHRGASKAIWPTSVQHCVHTGQVAQQRRRVIMTGINWIDTLGLFRLQGVYILSKYITLSRMLQSGIVFTVIGVAFILTAIYDWAMLLNHWITFVLFAALCVVTTAVVDYIRTGRKPQHKASQPFMQAPNSSFAGIPISRLGQPLRLMNTGSSIPQTQVPGLFHFPDTPMPATPLVRVLETIDLSSTNVKHFLDIKPHATITRDVDGRVKSKNITRSQ</sequence>
<dbReference type="Proteomes" id="UP000287171">
    <property type="component" value="Unassembled WGS sequence"/>
</dbReference>
<keyword evidence="1" id="KW-0472">Membrane</keyword>
<accession>A0A402B3P5</accession>
<feature type="transmembrane region" description="Helical" evidence="1">
    <location>
        <begin position="94"/>
        <end position="114"/>
    </location>
</feature>
<evidence type="ECO:0000313" key="2">
    <source>
        <dbReference type="EMBL" id="GCE25966.1"/>
    </source>
</evidence>
<gene>
    <name evidence="2" type="ORF">KDA_14500</name>
</gene>
<proteinExistence type="predicted"/>
<protein>
    <submittedName>
        <fullName evidence="2">Uncharacterized protein</fullName>
    </submittedName>
</protein>
<dbReference type="AlphaFoldDB" id="A0A402B3P5"/>
<evidence type="ECO:0000313" key="3">
    <source>
        <dbReference type="Proteomes" id="UP000287171"/>
    </source>
</evidence>
<feature type="transmembrane region" description="Helical" evidence="1">
    <location>
        <begin position="120"/>
        <end position="140"/>
    </location>
</feature>